<dbReference type="InterPro" id="IPR016040">
    <property type="entry name" value="NAD(P)-bd_dom"/>
</dbReference>
<dbReference type="Proteomes" id="UP001500841">
    <property type="component" value="Unassembled WGS sequence"/>
</dbReference>
<dbReference type="CDD" id="cd05266">
    <property type="entry name" value="SDR_a4"/>
    <property type="match status" value="1"/>
</dbReference>
<dbReference type="Pfam" id="PF13460">
    <property type="entry name" value="NAD_binding_10"/>
    <property type="match status" value="1"/>
</dbReference>
<dbReference type="PANTHER" id="PTHR48079">
    <property type="entry name" value="PROTEIN YEEZ"/>
    <property type="match status" value="1"/>
</dbReference>
<sequence length="263" mass="28603">MTVSILGCGWYGLELAKALVNKWTKVKGSTTSAGKLELLSQQGIEPYLINLSTDEPIDTEFFDCDVLWIAIPPRARTGNGEAYLQNLERLIPYIKSHHIKQVVLISSTGVYGNHNAEVTELDAPNPDAESGRILLAAEGLLKAESAFTTTIIRFGGLIGPGRDPGVFFAGKANIPNGEAPVNLIHLTDCIGISCAILDKQAFGYTYNAVSPSHPTKAEFYVGAANVRGLLSPQFIEEITDWKVVSSMNVEKYLGYEFKHQLSS</sequence>
<protein>
    <submittedName>
        <fullName evidence="2">SDR family oxidoreductase</fullName>
    </submittedName>
</protein>
<comment type="caution">
    <text evidence="2">The sequence shown here is derived from an EMBL/GenBank/DDBJ whole genome shotgun (WGS) entry which is preliminary data.</text>
</comment>
<feature type="domain" description="NAD(P)-binding" evidence="1">
    <location>
        <begin position="9"/>
        <end position="159"/>
    </location>
</feature>
<dbReference type="EMBL" id="BAABCV010000002">
    <property type="protein sequence ID" value="GAA4087414.1"/>
    <property type="molecule type" value="Genomic_DNA"/>
</dbReference>
<dbReference type="Gene3D" id="3.40.50.720">
    <property type="entry name" value="NAD(P)-binding Rossmann-like Domain"/>
    <property type="match status" value="1"/>
</dbReference>
<proteinExistence type="predicted"/>
<evidence type="ECO:0000259" key="1">
    <source>
        <dbReference type="Pfam" id="PF13460"/>
    </source>
</evidence>
<gene>
    <name evidence="2" type="ORF">GCM10022392_05560</name>
</gene>
<reference evidence="3" key="1">
    <citation type="journal article" date="2019" name="Int. J. Syst. Evol. Microbiol.">
        <title>The Global Catalogue of Microorganisms (GCM) 10K type strain sequencing project: providing services to taxonomists for standard genome sequencing and annotation.</title>
        <authorList>
            <consortium name="The Broad Institute Genomics Platform"/>
            <consortium name="The Broad Institute Genome Sequencing Center for Infectious Disease"/>
            <person name="Wu L."/>
            <person name="Ma J."/>
        </authorList>
    </citation>
    <scope>NUCLEOTIDE SEQUENCE [LARGE SCALE GENOMIC DNA]</scope>
    <source>
        <strain evidence="3">JCM 17085</strain>
    </source>
</reference>
<dbReference type="SUPFAM" id="SSF51735">
    <property type="entry name" value="NAD(P)-binding Rossmann-fold domains"/>
    <property type="match status" value="1"/>
</dbReference>
<accession>A0ABP7WG65</accession>
<name>A0ABP7WG65_9SPHI</name>
<keyword evidence="3" id="KW-1185">Reference proteome</keyword>
<dbReference type="InterPro" id="IPR036291">
    <property type="entry name" value="NAD(P)-bd_dom_sf"/>
</dbReference>
<dbReference type="RefSeq" id="WP_345100914.1">
    <property type="nucleotide sequence ID" value="NZ_BAABCV010000002.1"/>
</dbReference>
<organism evidence="2 3">
    <name type="scientific">Mucilaginibacter panaciglaebae</name>
    <dbReference type="NCBI Taxonomy" id="502331"/>
    <lineage>
        <taxon>Bacteria</taxon>
        <taxon>Pseudomonadati</taxon>
        <taxon>Bacteroidota</taxon>
        <taxon>Sphingobacteriia</taxon>
        <taxon>Sphingobacteriales</taxon>
        <taxon>Sphingobacteriaceae</taxon>
        <taxon>Mucilaginibacter</taxon>
    </lineage>
</organism>
<evidence type="ECO:0000313" key="2">
    <source>
        <dbReference type="EMBL" id="GAA4087414.1"/>
    </source>
</evidence>
<dbReference type="InterPro" id="IPR051783">
    <property type="entry name" value="NAD(P)-dependent_oxidoreduct"/>
</dbReference>
<dbReference type="PANTHER" id="PTHR48079:SF6">
    <property type="entry name" value="NAD(P)-BINDING DOMAIN-CONTAINING PROTEIN-RELATED"/>
    <property type="match status" value="1"/>
</dbReference>
<evidence type="ECO:0000313" key="3">
    <source>
        <dbReference type="Proteomes" id="UP001500841"/>
    </source>
</evidence>